<dbReference type="EMBL" id="JACCFO010000001">
    <property type="protein sequence ID" value="NYI99108.1"/>
    <property type="molecule type" value="Genomic_DNA"/>
</dbReference>
<dbReference type="PRINTS" id="PR00039">
    <property type="entry name" value="HTHLYSR"/>
</dbReference>
<dbReference type="FunFam" id="1.10.10.10:FF:000001">
    <property type="entry name" value="LysR family transcriptional regulator"/>
    <property type="match status" value="1"/>
</dbReference>
<keyword evidence="2" id="KW-0805">Transcription regulation</keyword>
<dbReference type="InterPro" id="IPR036388">
    <property type="entry name" value="WH-like_DNA-bd_sf"/>
</dbReference>
<evidence type="ECO:0000256" key="4">
    <source>
        <dbReference type="ARBA" id="ARBA00023163"/>
    </source>
</evidence>
<dbReference type="Gene3D" id="1.10.10.10">
    <property type="entry name" value="Winged helix-like DNA-binding domain superfamily/Winged helix DNA-binding domain"/>
    <property type="match status" value="1"/>
</dbReference>
<dbReference type="Proteomes" id="UP000575985">
    <property type="component" value="Unassembled WGS sequence"/>
</dbReference>
<dbReference type="InterPro" id="IPR050950">
    <property type="entry name" value="HTH-type_LysR_regulators"/>
</dbReference>
<dbReference type="Gene3D" id="3.40.190.290">
    <property type="match status" value="1"/>
</dbReference>
<organism evidence="6 7">
    <name type="scientific">Streptomonospora nanhaiensis</name>
    <dbReference type="NCBI Taxonomy" id="1323731"/>
    <lineage>
        <taxon>Bacteria</taxon>
        <taxon>Bacillati</taxon>
        <taxon>Actinomycetota</taxon>
        <taxon>Actinomycetes</taxon>
        <taxon>Streptosporangiales</taxon>
        <taxon>Nocardiopsidaceae</taxon>
        <taxon>Streptomonospora</taxon>
    </lineage>
</organism>
<keyword evidence="7" id="KW-1185">Reference proteome</keyword>
<dbReference type="Pfam" id="PF03466">
    <property type="entry name" value="LysR_substrate"/>
    <property type="match status" value="1"/>
</dbReference>
<evidence type="ECO:0000313" key="6">
    <source>
        <dbReference type="EMBL" id="NYI99108.1"/>
    </source>
</evidence>
<sequence>MDARQLGYFLAIVDHGGFGRAAEHLHIAQPSLSQTIAGLERELGVDLFHRVGRGAVLTDTGARIVEPARQVLRDLETVRETARSARGLRRGRVSLVTMPSPGIEPLTTLMTRFAAAHPLMTVSAESAFTPEEVVQAVRTGAAEVGLLGAAEHPRIADMRVLPVADQPLVLLSPPGDGPPPPAVVGRADLDGLRLVVSQPGSLMRRLVDDILAGGVEAHIAAEVGHRTSILPLVLSGLGHAVVPESWRPIAERLGARVRRIEPVSLLRVIVVCRAARLTPAAQAFLETVEDYVAEGARGRDS</sequence>
<feature type="domain" description="HTH lysR-type" evidence="5">
    <location>
        <begin position="1"/>
        <end position="58"/>
    </location>
</feature>
<gene>
    <name evidence="6" type="ORF">HNR12_005385</name>
</gene>
<dbReference type="AlphaFoldDB" id="A0A853BUZ1"/>
<accession>A0A853BUZ1</accession>
<proteinExistence type="inferred from homology"/>
<protein>
    <submittedName>
        <fullName evidence="6">DNA-binding transcriptional LysR family regulator</fullName>
    </submittedName>
</protein>
<dbReference type="InterPro" id="IPR036390">
    <property type="entry name" value="WH_DNA-bd_sf"/>
</dbReference>
<dbReference type="Pfam" id="PF00126">
    <property type="entry name" value="HTH_1"/>
    <property type="match status" value="1"/>
</dbReference>
<evidence type="ECO:0000259" key="5">
    <source>
        <dbReference type="PROSITE" id="PS50931"/>
    </source>
</evidence>
<dbReference type="SUPFAM" id="SSF46785">
    <property type="entry name" value="Winged helix' DNA-binding domain"/>
    <property type="match status" value="1"/>
</dbReference>
<evidence type="ECO:0000256" key="2">
    <source>
        <dbReference type="ARBA" id="ARBA00023015"/>
    </source>
</evidence>
<dbReference type="PROSITE" id="PS50931">
    <property type="entry name" value="HTH_LYSR"/>
    <property type="match status" value="1"/>
</dbReference>
<dbReference type="InterPro" id="IPR000847">
    <property type="entry name" value="LysR_HTH_N"/>
</dbReference>
<dbReference type="RefSeq" id="WP_179770144.1">
    <property type="nucleotide sequence ID" value="NZ_JACCFO010000001.1"/>
</dbReference>
<dbReference type="SUPFAM" id="SSF53850">
    <property type="entry name" value="Periplasmic binding protein-like II"/>
    <property type="match status" value="1"/>
</dbReference>
<name>A0A853BUZ1_9ACTN</name>
<dbReference type="InterPro" id="IPR005119">
    <property type="entry name" value="LysR_subst-bd"/>
</dbReference>
<comment type="similarity">
    <text evidence="1">Belongs to the LysR transcriptional regulatory family.</text>
</comment>
<comment type="caution">
    <text evidence="6">The sequence shown here is derived from an EMBL/GenBank/DDBJ whole genome shotgun (WGS) entry which is preliminary data.</text>
</comment>
<keyword evidence="3 6" id="KW-0238">DNA-binding</keyword>
<evidence type="ECO:0000256" key="3">
    <source>
        <dbReference type="ARBA" id="ARBA00023125"/>
    </source>
</evidence>
<dbReference type="PANTHER" id="PTHR30419">
    <property type="entry name" value="HTH-TYPE TRANSCRIPTIONAL REGULATOR YBHD"/>
    <property type="match status" value="1"/>
</dbReference>
<keyword evidence="4" id="KW-0804">Transcription</keyword>
<evidence type="ECO:0000313" key="7">
    <source>
        <dbReference type="Proteomes" id="UP000575985"/>
    </source>
</evidence>
<evidence type="ECO:0000256" key="1">
    <source>
        <dbReference type="ARBA" id="ARBA00009437"/>
    </source>
</evidence>
<dbReference type="GO" id="GO:0005829">
    <property type="term" value="C:cytosol"/>
    <property type="evidence" value="ECO:0007669"/>
    <property type="project" value="TreeGrafter"/>
</dbReference>
<dbReference type="GO" id="GO:0003700">
    <property type="term" value="F:DNA-binding transcription factor activity"/>
    <property type="evidence" value="ECO:0007669"/>
    <property type="project" value="InterPro"/>
</dbReference>
<reference evidence="6 7" key="1">
    <citation type="submission" date="2020-07" db="EMBL/GenBank/DDBJ databases">
        <title>Sequencing the genomes of 1000 actinobacteria strains.</title>
        <authorList>
            <person name="Klenk H.-P."/>
        </authorList>
    </citation>
    <scope>NUCLEOTIDE SEQUENCE [LARGE SCALE GENOMIC DNA]</scope>
    <source>
        <strain evidence="6 7">DSM 45927</strain>
    </source>
</reference>
<dbReference type="GO" id="GO:0003677">
    <property type="term" value="F:DNA binding"/>
    <property type="evidence" value="ECO:0007669"/>
    <property type="project" value="UniProtKB-KW"/>
</dbReference>